<keyword evidence="7 8" id="KW-0472">Membrane</keyword>
<feature type="transmembrane region" description="Helical" evidence="8">
    <location>
        <begin position="120"/>
        <end position="138"/>
    </location>
</feature>
<keyword evidence="3" id="KW-0813">Transport</keyword>
<feature type="transmembrane region" description="Helical" evidence="8">
    <location>
        <begin position="336"/>
        <end position="358"/>
    </location>
</feature>
<evidence type="ECO:0000256" key="8">
    <source>
        <dbReference type="SAM" id="Phobius"/>
    </source>
</evidence>
<reference evidence="9 10" key="1">
    <citation type="submission" date="2016-03" db="EMBL/GenBank/DDBJ databases">
        <title>Draft genome sequence of Paenibacillus glacialis DSM 22343.</title>
        <authorList>
            <person name="Shin S.-K."/>
            <person name="Yi H."/>
        </authorList>
    </citation>
    <scope>NUCLEOTIDE SEQUENCE [LARGE SCALE GENOMIC DNA]</scope>
    <source>
        <strain evidence="9 10">DSM 22343</strain>
    </source>
</reference>
<dbReference type="Gene3D" id="1.20.1740.10">
    <property type="entry name" value="Amino acid/polyamine transporter I"/>
    <property type="match status" value="1"/>
</dbReference>
<keyword evidence="10" id="KW-1185">Reference proteome</keyword>
<feature type="transmembrane region" description="Helical" evidence="8">
    <location>
        <begin position="184"/>
        <end position="205"/>
    </location>
</feature>
<dbReference type="InterPro" id="IPR004761">
    <property type="entry name" value="Spore_GerAB"/>
</dbReference>
<comment type="similarity">
    <text evidence="2">Belongs to the amino acid-polyamine-organocation (APC) superfamily. Spore germination protein (SGP) (TC 2.A.3.9) family.</text>
</comment>
<sequence length="367" mass="41621">MPENVKISIRQFTVLVMLITIGDSILVLPSIAAFEAKQDVWISGLIGLAVGLLAVYIFSMVGKLYPHLTLVQSIQEIFGKWFGTFVSLMFLFYTFLSVVAHTRETGDFVTSVMMQETPTQAIQILFVCIVIMAVRLGLEVIARTGEIFLPWIIFFFLILVILLSPQAEFEKLQPILENGIKPVLHGSLSCIAFPFMELVVFLMIFPYVNQPQQIRKGFLQGVLLGGIVLIIIITVSILVLGPDHTARSMYPTYSLARRVTVGRFFERVEAMLALMWTLTIFMKVTLYFYIFNLGLAQLLKLKGYRMLTLPVGLLLIVLTPVISPSITYFNKVISKYWPYFDLTYGLLLPLLLLAVYFVRTKFKRSTN</sequence>
<evidence type="ECO:0000313" key="9">
    <source>
        <dbReference type="EMBL" id="OAB46128.1"/>
    </source>
</evidence>
<proteinExistence type="inferred from homology"/>
<feature type="transmembrane region" description="Helical" evidence="8">
    <location>
        <begin position="81"/>
        <end position="100"/>
    </location>
</feature>
<dbReference type="OrthoDB" id="2078716at2"/>
<evidence type="ECO:0000256" key="1">
    <source>
        <dbReference type="ARBA" id="ARBA00004141"/>
    </source>
</evidence>
<comment type="caution">
    <text evidence="9">The sequence shown here is derived from an EMBL/GenBank/DDBJ whole genome shotgun (WGS) entry which is preliminary data.</text>
</comment>
<dbReference type="Proteomes" id="UP000076967">
    <property type="component" value="Unassembled WGS sequence"/>
</dbReference>
<evidence type="ECO:0000256" key="5">
    <source>
        <dbReference type="ARBA" id="ARBA00022692"/>
    </source>
</evidence>
<dbReference type="GO" id="GO:0009847">
    <property type="term" value="P:spore germination"/>
    <property type="evidence" value="ECO:0007669"/>
    <property type="project" value="InterPro"/>
</dbReference>
<organism evidence="9 10">
    <name type="scientific">Paenibacillus glacialis</name>
    <dbReference type="NCBI Taxonomy" id="494026"/>
    <lineage>
        <taxon>Bacteria</taxon>
        <taxon>Bacillati</taxon>
        <taxon>Bacillota</taxon>
        <taxon>Bacilli</taxon>
        <taxon>Bacillales</taxon>
        <taxon>Paenibacillaceae</taxon>
        <taxon>Paenibacillus</taxon>
    </lineage>
</organism>
<evidence type="ECO:0000256" key="7">
    <source>
        <dbReference type="ARBA" id="ARBA00023136"/>
    </source>
</evidence>
<dbReference type="PANTHER" id="PTHR34975:SF2">
    <property type="entry name" value="SPORE GERMINATION PROTEIN A2"/>
    <property type="match status" value="1"/>
</dbReference>
<feature type="transmembrane region" description="Helical" evidence="8">
    <location>
        <begin position="307"/>
        <end position="330"/>
    </location>
</feature>
<comment type="subcellular location">
    <subcellularLocation>
        <location evidence="1">Membrane</location>
        <topology evidence="1">Multi-pass membrane protein</topology>
    </subcellularLocation>
</comment>
<accession>A0A168NUV9</accession>
<feature type="transmembrane region" description="Helical" evidence="8">
    <location>
        <begin position="40"/>
        <end position="61"/>
    </location>
</feature>
<feature type="transmembrane region" description="Helical" evidence="8">
    <location>
        <begin position="12"/>
        <end position="34"/>
    </location>
</feature>
<keyword evidence="4" id="KW-0309">Germination</keyword>
<protein>
    <submittedName>
        <fullName evidence="9">Spore gernimation protein</fullName>
    </submittedName>
</protein>
<dbReference type="RefSeq" id="WP_068527756.1">
    <property type="nucleotide sequence ID" value="NZ_LVJH01000002.1"/>
</dbReference>
<evidence type="ECO:0000256" key="4">
    <source>
        <dbReference type="ARBA" id="ARBA00022544"/>
    </source>
</evidence>
<feature type="transmembrane region" description="Helical" evidence="8">
    <location>
        <begin position="147"/>
        <end position="164"/>
    </location>
</feature>
<dbReference type="AlphaFoldDB" id="A0A168NUV9"/>
<dbReference type="NCBIfam" id="TIGR00912">
    <property type="entry name" value="2A0309"/>
    <property type="match status" value="1"/>
</dbReference>
<feature type="transmembrane region" description="Helical" evidence="8">
    <location>
        <begin position="217"/>
        <end position="240"/>
    </location>
</feature>
<evidence type="ECO:0000256" key="6">
    <source>
        <dbReference type="ARBA" id="ARBA00022989"/>
    </source>
</evidence>
<evidence type="ECO:0000256" key="3">
    <source>
        <dbReference type="ARBA" id="ARBA00022448"/>
    </source>
</evidence>
<evidence type="ECO:0000256" key="2">
    <source>
        <dbReference type="ARBA" id="ARBA00007998"/>
    </source>
</evidence>
<evidence type="ECO:0000313" key="10">
    <source>
        <dbReference type="Proteomes" id="UP000076967"/>
    </source>
</evidence>
<dbReference type="GO" id="GO:0016020">
    <property type="term" value="C:membrane"/>
    <property type="evidence" value="ECO:0007669"/>
    <property type="project" value="UniProtKB-SubCell"/>
</dbReference>
<name>A0A168NUV9_9BACL</name>
<dbReference type="Pfam" id="PF03845">
    <property type="entry name" value="Spore_permease"/>
    <property type="match status" value="1"/>
</dbReference>
<dbReference type="EMBL" id="LVJH01000002">
    <property type="protein sequence ID" value="OAB46128.1"/>
    <property type="molecule type" value="Genomic_DNA"/>
</dbReference>
<keyword evidence="6 8" id="KW-1133">Transmembrane helix</keyword>
<keyword evidence="5 8" id="KW-0812">Transmembrane</keyword>
<dbReference type="PANTHER" id="PTHR34975">
    <property type="entry name" value="SPORE GERMINATION PROTEIN A2"/>
    <property type="match status" value="1"/>
</dbReference>
<feature type="transmembrane region" description="Helical" evidence="8">
    <location>
        <begin position="273"/>
        <end position="295"/>
    </location>
</feature>
<dbReference type="STRING" id="494026.PGLA_01675"/>
<gene>
    <name evidence="9" type="ORF">PGLA_01675</name>
</gene>